<accession>A0ACB8BSQ5</accession>
<keyword evidence="2" id="KW-1185">Reference proteome</keyword>
<sequence>MLTIHCTGNGLKYCGRWPKYLLWLNSVLISCAIPISPAIAPDDHDAMCLSVTSLFRFETTRITTIEP</sequence>
<proteinExistence type="predicted"/>
<dbReference type="Proteomes" id="UP000790709">
    <property type="component" value="Unassembled WGS sequence"/>
</dbReference>
<gene>
    <name evidence="1" type="ORF">BV22DRAFT_261648</name>
</gene>
<comment type="caution">
    <text evidence="1">The sequence shown here is derived from an EMBL/GenBank/DDBJ whole genome shotgun (WGS) entry which is preliminary data.</text>
</comment>
<name>A0ACB8BSQ5_9AGAM</name>
<organism evidence="1 2">
    <name type="scientific">Leucogyrophana mollusca</name>
    <dbReference type="NCBI Taxonomy" id="85980"/>
    <lineage>
        <taxon>Eukaryota</taxon>
        <taxon>Fungi</taxon>
        <taxon>Dikarya</taxon>
        <taxon>Basidiomycota</taxon>
        <taxon>Agaricomycotina</taxon>
        <taxon>Agaricomycetes</taxon>
        <taxon>Agaricomycetidae</taxon>
        <taxon>Boletales</taxon>
        <taxon>Boletales incertae sedis</taxon>
        <taxon>Leucogyrophana</taxon>
    </lineage>
</organism>
<evidence type="ECO:0000313" key="1">
    <source>
        <dbReference type="EMBL" id="KAH7927638.1"/>
    </source>
</evidence>
<evidence type="ECO:0000313" key="2">
    <source>
        <dbReference type="Proteomes" id="UP000790709"/>
    </source>
</evidence>
<dbReference type="EMBL" id="MU266363">
    <property type="protein sequence ID" value="KAH7927638.1"/>
    <property type="molecule type" value="Genomic_DNA"/>
</dbReference>
<reference evidence="1" key="1">
    <citation type="journal article" date="2021" name="New Phytol.">
        <title>Evolutionary innovations through gain and loss of genes in the ectomycorrhizal Boletales.</title>
        <authorList>
            <person name="Wu G."/>
            <person name="Miyauchi S."/>
            <person name="Morin E."/>
            <person name="Kuo A."/>
            <person name="Drula E."/>
            <person name="Varga T."/>
            <person name="Kohler A."/>
            <person name="Feng B."/>
            <person name="Cao Y."/>
            <person name="Lipzen A."/>
            <person name="Daum C."/>
            <person name="Hundley H."/>
            <person name="Pangilinan J."/>
            <person name="Johnson J."/>
            <person name="Barry K."/>
            <person name="LaButti K."/>
            <person name="Ng V."/>
            <person name="Ahrendt S."/>
            <person name="Min B."/>
            <person name="Choi I.G."/>
            <person name="Park H."/>
            <person name="Plett J.M."/>
            <person name="Magnuson J."/>
            <person name="Spatafora J.W."/>
            <person name="Nagy L.G."/>
            <person name="Henrissat B."/>
            <person name="Grigoriev I.V."/>
            <person name="Yang Z.L."/>
            <person name="Xu J."/>
            <person name="Martin F.M."/>
        </authorList>
    </citation>
    <scope>NUCLEOTIDE SEQUENCE</scope>
    <source>
        <strain evidence="1">KUC20120723A-06</strain>
    </source>
</reference>
<protein>
    <submittedName>
        <fullName evidence="1">Uncharacterized protein</fullName>
    </submittedName>
</protein>